<dbReference type="GO" id="GO:0006355">
    <property type="term" value="P:regulation of DNA-templated transcription"/>
    <property type="evidence" value="ECO:0007669"/>
    <property type="project" value="InterPro"/>
</dbReference>
<evidence type="ECO:0000313" key="9">
    <source>
        <dbReference type="EMBL" id="KAG2267512.1"/>
    </source>
</evidence>
<evidence type="ECO:0000256" key="6">
    <source>
        <dbReference type="SAM" id="MobiDB-lite"/>
    </source>
</evidence>
<dbReference type="InterPro" id="IPR036093">
    <property type="entry name" value="NAC_dom_sf"/>
</dbReference>
<evidence type="ECO:0000256" key="2">
    <source>
        <dbReference type="ARBA" id="ARBA00023015"/>
    </source>
</evidence>
<feature type="region of interest" description="Disordered" evidence="6">
    <location>
        <begin position="274"/>
        <end position="347"/>
    </location>
</feature>
<keyword evidence="3" id="KW-0238">DNA-binding</keyword>
<dbReference type="PANTHER" id="PTHR31989">
    <property type="entry name" value="NAC DOMAIN-CONTAINING PROTEIN 82-RELATED"/>
    <property type="match status" value="1"/>
</dbReference>
<evidence type="ECO:0000256" key="4">
    <source>
        <dbReference type="ARBA" id="ARBA00023163"/>
    </source>
</evidence>
<comment type="subcellular location">
    <subcellularLocation>
        <location evidence="1">Nucleus</location>
    </subcellularLocation>
</comment>
<keyword evidence="10" id="KW-1185">Reference proteome</keyword>
<gene>
    <name evidence="9" type="ORF">Bca52824_062067</name>
</gene>
<dbReference type="EMBL" id="JAAMPC010000013">
    <property type="protein sequence ID" value="KAG2267512.1"/>
    <property type="molecule type" value="Genomic_DNA"/>
</dbReference>
<protein>
    <recommendedName>
        <fullName evidence="8">NAC domain-containing protein</fullName>
    </recommendedName>
</protein>
<organism evidence="9 10">
    <name type="scientific">Brassica carinata</name>
    <name type="common">Ethiopian mustard</name>
    <name type="synonym">Abyssinian cabbage</name>
    <dbReference type="NCBI Taxonomy" id="52824"/>
    <lineage>
        <taxon>Eukaryota</taxon>
        <taxon>Viridiplantae</taxon>
        <taxon>Streptophyta</taxon>
        <taxon>Embryophyta</taxon>
        <taxon>Tracheophyta</taxon>
        <taxon>Spermatophyta</taxon>
        <taxon>Magnoliopsida</taxon>
        <taxon>eudicotyledons</taxon>
        <taxon>Gunneridae</taxon>
        <taxon>Pentapetalae</taxon>
        <taxon>rosids</taxon>
        <taxon>malvids</taxon>
        <taxon>Brassicales</taxon>
        <taxon>Brassicaceae</taxon>
        <taxon>Brassiceae</taxon>
        <taxon>Brassica</taxon>
    </lineage>
</organism>
<evidence type="ECO:0000313" key="10">
    <source>
        <dbReference type="Proteomes" id="UP000886595"/>
    </source>
</evidence>
<evidence type="ECO:0000259" key="8">
    <source>
        <dbReference type="PROSITE" id="PS51005"/>
    </source>
</evidence>
<dbReference type="SUPFAM" id="SSF101941">
    <property type="entry name" value="NAC domain"/>
    <property type="match status" value="2"/>
</dbReference>
<dbReference type="OrthoDB" id="1091709at2759"/>
<keyword evidence="7" id="KW-1133">Transmembrane helix</keyword>
<evidence type="ECO:0000256" key="5">
    <source>
        <dbReference type="ARBA" id="ARBA00023242"/>
    </source>
</evidence>
<dbReference type="Proteomes" id="UP000886595">
    <property type="component" value="Unassembled WGS sequence"/>
</dbReference>
<dbReference type="GO" id="GO:0005634">
    <property type="term" value="C:nucleus"/>
    <property type="evidence" value="ECO:0007669"/>
    <property type="project" value="UniProtKB-SubCell"/>
</dbReference>
<sequence>MEEKPGFEFRPYDEELVGFYLRQKLLGNHSLVDGVIRDIKICSLDPWDLRFQSKIKSRDPFWYFLSRIENSGGRQSRTTPSGSWKLTGDPVYVNDRWGNLTGFRGKIGYKRVLTFSKGKSSSSSSSISEWVMHELHYTHTDLPEHKRSTYVICRLEYKGDDVTILSVPPSVANSASSVVDQSLQGNSGHYNTLSEYDSGHQFNGNYDMQQSFQGYSEYFNPTSDYGLANQSYWFGNLQQQVPYSAPYQDHSDMLLRQVVEENFPFLVDERTCMREDPSHHRPKNPITGILPGDSSDDDTDSTIGRGTWSSTDSVGSKDGTYHTPIDATPSVSTVEPLHNHEPQEQPKQLELQLQGKEKVINKQQRECEWKMADDWIKKAPSTSAVKQSWIVLEEISQKNSRWIYLKNIIGLLLFIIIIGWIILVVQSKVKSRDLVWYFFSRRGSNGDRQNRKTSSGFWKITGDPVEVKDQWGTWCGVKGKIGYKRVLVFRRGKSSSSQSTKSDWVMHEYHYTLLPQDQRTHVICRLEYKGQDMSILSANPTEPLPTFFPNVTNSAASDSVVNQSVQGNSASFNTFSDYDSANQGQWFSEDFNLHQPVVSYDDGDTQRIWDYVVEKNFSQYRPKKPVTVVSVDDSSDADNTDTESTTGISKLHTHIYIIGILYN</sequence>
<dbReference type="AlphaFoldDB" id="A0A8X7U6D0"/>
<proteinExistence type="predicted"/>
<feature type="domain" description="NAC" evidence="8">
    <location>
        <begin position="3"/>
        <end position="158"/>
    </location>
</feature>
<comment type="caution">
    <text evidence="9">The sequence shown here is derived from an EMBL/GenBank/DDBJ whole genome shotgun (WGS) entry which is preliminary data.</text>
</comment>
<keyword evidence="5" id="KW-0539">Nucleus</keyword>
<accession>A0A8X7U6D0</accession>
<keyword evidence="2" id="KW-0805">Transcription regulation</keyword>
<dbReference type="InterPro" id="IPR003441">
    <property type="entry name" value="NAC-dom"/>
</dbReference>
<feature type="transmembrane region" description="Helical" evidence="7">
    <location>
        <begin position="402"/>
        <end position="425"/>
    </location>
</feature>
<dbReference type="PROSITE" id="PS51005">
    <property type="entry name" value="NAC"/>
    <property type="match status" value="2"/>
</dbReference>
<dbReference type="Pfam" id="PF02365">
    <property type="entry name" value="NAM"/>
    <property type="match status" value="2"/>
</dbReference>
<reference evidence="9 10" key="1">
    <citation type="submission" date="2020-02" db="EMBL/GenBank/DDBJ databases">
        <authorList>
            <person name="Ma Q."/>
            <person name="Huang Y."/>
            <person name="Song X."/>
            <person name="Pei D."/>
        </authorList>
    </citation>
    <scope>NUCLEOTIDE SEQUENCE [LARGE SCALE GENOMIC DNA]</scope>
    <source>
        <strain evidence="9">Sxm20200214</strain>
        <tissue evidence="9">Leaf</tissue>
    </source>
</reference>
<dbReference type="GO" id="GO:0003677">
    <property type="term" value="F:DNA binding"/>
    <property type="evidence" value="ECO:0007669"/>
    <property type="project" value="UniProtKB-KW"/>
</dbReference>
<evidence type="ECO:0000256" key="7">
    <source>
        <dbReference type="SAM" id="Phobius"/>
    </source>
</evidence>
<feature type="domain" description="NAC" evidence="8">
    <location>
        <begin position="372"/>
        <end position="529"/>
    </location>
</feature>
<keyword evidence="4" id="KW-0804">Transcription</keyword>
<evidence type="ECO:0000256" key="1">
    <source>
        <dbReference type="ARBA" id="ARBA00004123"/>
    </source>
</evidence>
<keyword evidence="7" id="KW-0812">Transmembrane</keyword>
<dbReference type="Gene3D" id="2.170.150.80">
    <property type="entry name" value="NAC domain"/>
    <property type="match status" value="2"/>
</dbReference>
<evidence type="ECO:0000256" key="3">
    <source>
        <dbReference type="ARBA" id="ARBA00023125"/>
    </source>
</evidence>
<keyword evidence="7" id="KW-0472">Membrane</keyword>
<name>A0A8X7U6D0_BRACI</name>